<feature type="transmembrane region" description="Helical" evidence="1">
    <location>
        <begin position="104"/>
        <end position="123"/>
    </location>
</feature>
<accession>A0A3B0WXY9</accession>
<keyword evidence="1" id="KW-0812">Transmembrane</keyword>
<reference evidence="2" key="1">
    <citation type="submission" date="2018-06" db="EMBL/GenBank/DDBJ databases">
        <authorList>
            <person name="Zhirakovskaya E."/>
        </authorList>
    </citation>
    <scope>NUCLEOTIDE SEQUENCE</scope>
</reference>
<feature type="transmembrane region" description="Helical" evidence="1">
    <location>
        <begin position="206"/>
        <end position="224"/>
    </location>
</feature>
<feature type="transmembrane region" description="Helical" evidence="1">
    <location>
        <begin position="29"/>
        <end position="46"/>
    </location>
</feature>
<dbReference type="EMBL" id="UOFG01000133">
    <property type="protein sequence ID" value="VAW60888.1"/>
    <property type="molecule type" value="Genomic_DNA"/>
</dbReference>
<feature type="transmembrane region" description="Helical" evidence="1">
    <location>
        <begin position="6"/>
        <end position="24"/>
    </location>
</feature>
<organism evidence="2">
    <name type="scientific">hydrothermal vent metagenome</name>
    <dbReference type="NCBI Taxonomy" id="652676"/>
    <lineage>
        <taxon>unclassified sequences</taxon>
        <taxon>metagenomes</taxon>
        <taxon>ecological metagenomes</taxon>
    </lineage>
</organism>
<sequence length="254" mass="28533">MQIQILLQTLVVPFFISVIAFRYLDERHALAGMVVAWLVSYFWILGKVPFVPQTAEELLWIFMGVAVLSRYFLQKNTFQYSLMGMFLAAIAAISWPVLSYEITVQFVLEMLLFVAAGSVVVVFKCRSDRPALLVVMGFTVLSLISALSGSLLIGQLAGSVSGVSAIYVLPEIRRYFRQKQMQDKTFSVLMLLYLLILYIARVFAEVELYVVIALMTAGLFGLFARKNTLLILTALMYIVSVAIMYSLGSDSSYY</sequence>
<feature type="transmembrane region" description="Helical" evidence="1">
    <location>
        <begin position="153"/>
        <end position="172"/>
    </location>
</feature>
<proteinExistence type="predicted"/>
<keyword evidence="1" id="KW-1133">Transmembrane helix</keyword>
<feature type="transmembrane region" description="Helical" evidence="1">
    <location>
        <begin position="58"/>
        <end position="73"/>
    </location>
</feature>
<keyword evidence="1" id="KW-0472">Membrane</keyword>
<protein>
    <submittedName>
        <fullName evidence="2">Uncharacterized protein</fullName>
    </submittedName>
</protein>
<feature type="transmembrane region" description="Helical" evidence="1">
    <location>
        <begin position="80"/>
        <end position="98"/>
    </location>
</feature>
<feature type="transmembrane region" description="Helical" evidence="1">
    <location>
        <begin position="184"/>
        <end position="200"/>
    </location>
</feature>
<evidence type="ECO:0000313" key="2">
    <source>
        <dbReference type="EMBL" id="VAW60888.1"/>
    </source>
</evidence>
<evidence type="ECO:0000256" key="1">
    <source>
        <dbReference type="SAM" id="Phobius"/>
    </source>
</evidence>
<feature type="transmembrane region" description="Helical" evidence="1">
    <location>
        <begin position="229"/>
        <end position="248"/>
    </location>
</feature>
<dbReference type="AlphaFoldDB" id="A0A3B0WXY9"/>
<name>A0A3B0WXY9_9ZZZZ</name>
<feature type="transmembrane region" description="Helical" evidence="1">
    <location>
        <begin position="130"/>
        <end position="147"/>
    </location>
</feature>
<gene>
    <name evidence="2" type="ORF">MNBD_GAMMA11-2800</name>
</gene>